<dbReference type="EMBL" id="JX684082">
    <property type="protein sequence ID" value="AGF93121.1"/>
    <property type="molecule type" value="Genomic_DNA"/>
</dbReference>
<evidence type="ECO:0000259" key="2">
    <source>
        <dbReference type="PROSITE" id="PS50943"/>
    </source>
</evidence>
<dbReference type="SMART" id="SM00530">
    <property type="entry name" value="HTH_XRE"/>
    <property type="match status" value="1"/>
</dbReference>
<dbReference type="PANTHER" id="PTHR46797:SF1">
    <property type="entry name" value="METHYLPHOSPHONATE SYNTHASE"/>
    <property type="match status" value="1"/>
</dbReference>
<dbReference type="GO" id="GO:0003677">
    <property type="term" value="F:DNA binding"/>
    <property type="evidence" value="ECO:0007669"/>
    <property type="project" value="UniProtKB-KW"/>
</dbReference>
<dbReference type="PANTHER" id="PTHR46797">
    <property type="entry name" value="HTH-TYPE TRANSCRIPTIONAL REGULATOR"/>
    <property type="match status" value="1"/>
</dbReference>
<dbReference type="PROSITE" id="PS50943">
    <property type="entry name" value="HTH_CROC1"/>
    <property type="match status" value="1"/>
</dbReference>
<evidence type="ECO:0000313" key="3">
    <source>
        <dbReference type="EMBL" id="AGF93121.1"/>
    </source>
</evidence>
<dbReference type="CDD" id="cd00093">
    <property type="entry name" value="HTH_XRE"/>
    <property type="match status" value="1"/>
</dbReference>
<keyword evidence="1" id="KW-0238">DNA-binding</keyword>
<sequence length="69" mass="7943">MSDIVDEFGKRLRELRKSRDLSQEALSREAGLDRTYVGKIERGEKSPSLKTIQKLAEALEVDKTDLFQF</sequence>
<reference evidence="3" key="1">
    <citation type="journal article" date="2013" name="Syst. Appl. Microbiol.">
        <title>New insights into the archaeal diversity of a hypersaline microbial mat obtained by a metagenomic approach.</title>
        <authorList>
            <person name="Lopez-Lopez A."/>
            <person name="Richter M."/>
            <person name="Pena A."/>
            <person name="Tamames J."/>
            <person name="Rossello-Mora R."/>
        </authorList>
    </citation>
    <scope>NUCLEOTIDE SEQUENCE</scope>
</reference>
<dbReference type="InterPro" id="IPR050807">
    <property type="entry name" value="TransReg_Diox_bact_type"/>
</dbReference>
<evidence type="ECO:0000256" key="1">
    <source>
        <dbReference type="ARBA" id="ARBA00023125"/>
    </source>
</evidence>
<gene>
    <name evidence="3" type="ORF">FLSS-17_0029</name>
</gene>
<accession>M1P175</accession>
<dbReference type="InterPro" id="IPR001387">
    <property type="entry name" value="Cro/C1-type_HTH"/>
</dbReference>
<name>M1P175_9ZZZZ</name>
<dbReference type="InterPro" id="IPR010982">
    <property type="entry name" value="Lambda_DNA-bd_dom_sf"/>
</dbReference>
<dbReference type="GO" id="GO:0003700">
    <property type="term" value="F:DNA-binding transcription factor activity"/>
    <property type="evidence" value="ECO:0007669"/>
    <property type="project" value="TreeGrafter"/>
</dbReference>
<dbReference type="AlphaFoldDB" id="M1P175"/>
<protein>
    <submittedName>
        <fullName evidence="3">Protein containing Helix-turn-helix type 3 domain protein</fullName>
    </submittedName>
</protein>
<proteinExistence type="predicted"/>
<feature type="domain" description="HTH cro/C1-type" evidence="2">
    <location>
        <begin position="12"/>
        <end position="66"/>
    </location>
</feature>
<dbReference type="Pfam" id="PF01381">
    <property type="entry name" value="HTH_3"/>
    <property type="match status" value="1"/>
</dbReference>
<dbReference type="Gene3D" id="1.10.260.40">
    <property type="entry name" value="lambda repressor-like DNA-binding domains"/>
    <property type="match status" value="1"/>
</dbReference>
<organism evidence="3">
    <name type="scientific">uncultured organism</name>
    <dbReference type="NCBI Taxonomy" id="155900"/>
    <lineage>
        <taxon>unclassified sequences</taxon>
        <taxon>environmental samples</taxon>
    </lineage>
</organism>
<dbReference type="SUPFAM" id="SSF47413">
    <property type="entry name" value="lambda repressor-like DNA-binding domains"/>
    <property type="match status" value="1"/>
</dbReference>